<accession>A0A418PNQ2</accession>
<organism evidence="2 3">
    <name type="scientific">Algoriphagus lacus</name>
    <dbReference type="NCBI Taxonomy" id="2056311"/>
    <lineage>
        <taxon>Bacteria</taxon>
        <taxon>Pseudomonadati</taxon>
        <taxon>Bacteroidota</taxon>
        <taxon>Cytophagia</taxon>
        <taxon>Cytophagales</taxon>
        <taxon>Cyclobacteriaceae</taxon>
        <taxon>Algoriphagus</taxon>
    </lineage>
</organism>
<dbReference type="AlphaFoldDB" id="A0A418PNQ2"/>
<feature type="transmembrane region" description="Helical" evidence="1">
    <location>
        <begin position="153"/>
        <end position="172"/>
    </location>
</feature>
<dbReference type="OrthoDB" id="659392at2"/>
<evidence type="ECO:0000313" key="2">
    <source>
        <dbReference type="EMBL" id="RIW13383.1"/>
    </source>
</evidence>
<gene>
    <name evidence="2" type="ORF">D0X99_16555</name>
</gene>
<evidence type="ECO:0000256" key="1">
    <source>
        <dbReference type="SAM" id="Phobius"/>
    </source>
</evidence>
<evidence type="ECO:0000313" key="3">
    <source>
        <dbReference type="Proteomes" id="UP000283522"/>
    </source>
</evidence>
<proteinExistence type="predicted"/>
<sequence>MENFEEFNQLWESQPILTQTANPNETLEKAENHLRYLKRGKIWTILILGSLMVGLFLYLGWAISHDFTGMISGLGLMISAISIRLGLEFISTYRFNTISLESSLTAFHDRVVAFYVWQNVVNKIFIPILYLLYLVGFTMLLPYFKQSLSSGMYWYVLFSGYGFLLGFTWVIWRKIKMENRILETLKKISSEEGTG</sequence>
<reference evidence="2 3" key="1">
    <citation type="submission" date="2018-09" db="EMBL/GenBank/DDBJ databases">
        <authorList>
            <person name="Wang X."/>
            <person name="Du Z."/>
        </authorList>
    </citation>
    <scope>NUCLEOTIDE SEQUENCE [LARGE SCALE GENOMIC DNA]</scope>
    <source>
        <strain evidence="2 3">N3</strain>
    </source>
</reference>
<dbReference type="Proteomes" id="UP000283522">
    <property type="component" value="Unassembled WGS sequence"/>
</dbReference>
<feature type="transmembrane region" description="Helical" evidence="1">
    <location>
        <begin position="124"/>
        <end position="141"/>
    </location>
</feature>
<comment type="caution">
    <text evidence="2">The sequence shown here is derived from an EMBL/GenBank/DDBJ whole genome shotgun (WGS) entry which is preliminary data.</text>
</comment>
<dbReference type="EMBL" id="QXML01000009">
    <property type="protein sequence ID" value="RIW13383.1"/>
    <property type="molecule type" value="Genomic_DNA"/>
</dbReference>
<dbReference type="RefSeq" id="WP_119478969.1">
    <property type="nucleotide sequence ID" value="NZ_QXML01000009.1"/>
</dbReference>
<keyword evidence="1" id="KW-0812">Transmembrane</keyword>
<keyword evidence="1" id="KW-0472">Membrane</keyword>
<keyword evidence="1" id="KW-1133">Transmembrane helix</keyword>
<feature type="transmembrane region" description="Helical" evidence="1">
    <location>
        <begin position="42"/>
        <end position="61"/>
    </location>
</feature>
<protein>
    <submittedName>
        <fullName evidence="2">Uncharacterized protein</fullName>
    </submittedName>
</protein>
<keyword evidence="3" id="KW-1185">Reference proteome</keyword>
<name>A0A418PNQ2_9BACT</name>
<feature type="transmembrane region" description="Helical" evidence="1">
    <location>
        <begin position="67"/>
        <end position="87"/>
    </location>
</feature>